<evidence type="ECO:0000256" key="5">
    <source>
        <dbReference type="ARBA" id="ARBA00023242"/>
    </source>
</evidence>
<gene>
    <name evidence="7" type="ORF">BO71DRAFT_450350</name>
</gene>
<dbReference type="EMBL" id="KZ825881">
    <property type="protein sequence ID" value="PYH93987.1"/>
    <property type="molecule type" value="Genomic_DNA"/>
</dbReference>
<evidence type="ECO:0000256" key="3">
    <source>
        <dbReference type="ARBA" id="ARBA00023125"/>
    </source>
</evidence>
<evidence type="ECO:0000313" key="7">
    <source>
        <dbReference type="EMBL" id="PYH93987.1"/>
    </source>
</evidence>
<dbReference type="GO" id="GO:0003677">
    <property type="term" value="F:DNA binding"/>
    <property type="evidence" value="ECO:0007669"/>
    <property type="project" value="UniProtKB-KW"/>
</dbReference>
<evidence type="ECO:0000256" key="2">
    <source>
        <dbReference type="ARBA" id="ARBA00023015"/>
    </source>
</evidence>
<dbReference type="GO" id="GO:0006351">
    <property type="term" value="P:DNA-templated transcription"/>
    <property type="evidence" value="ECO:0007669"/>
    <property type="project" value="InterPro"/>
</dbReference>
<organism evidence="7 8">
    <name type="scientific">Aspergillus ellipticus CBS 707.79</name>
    <dbReference type="NCBI Taxonomy" id="1448320"/>
    <lineage>
        <taxon>Eukaryota</taxon>
        <taxon>Fungi</taxon>
        <taxon>Dikarya</taxon>
        <taxon>Ascomycota</taxon>
        <taxon>Pezizomycotina</taxon>
        <taxon>Eurotiomycetes</taxon>
        <taxon>Eurotiomycetidae</taxon>
        <taxon>Eurotiales</taxon>
        <taxon>Aspergillaceae</taxon>
        <taxon>Aspergillus</taxon>
        <taxon>Aspergillus subgen. Circumdati</taxon>
    </lineage>
</organism>
<dbReference type="GO" id="GO:0000981">
    <property type="term" value="F:DNA-binding transcription factor activity, RNA polymerase II-specific"/>
    <property type="evidence" value="ECO:0007669"/>
    <property type="project" value="InterPro"/>
</dbReference>
<dbReference type="GO" id="GO:0009893">
    <property type="term" value="P:positive regulation of metabolic process"/>
    <property type="evidence" value="ECO:0007669"/>
    <property type="project" value="UniProtKB-ARBA"/>
</dbReference>
<dbReference type="PANTHER" id="PTHR46910">
    <property type="entry name" value="TRANSCRIPTION FACTOR PDR1"/>
    <property type="match status" value="1"/>
</dbReference>
<dbReference type="CDD" id="cd00067">
    <property type="entry name" value="GAL4"/>
    <property type="match status" value="1"/>
</dbReference>
<dbReference type="STRING" id="1448320.A0A319DIU7"/>
<reference evidence="7 8" key="1">
    <citation type="submission" date="2018-02" db="EMBL/GenBank/DDBJ databases">
        <title>The genomes of Aspergillus section Nigri reveals drivers in fungal speciation.</title>
        <authorList>
            <consortium name="DOE Joint Genome Institute"/>
            <person name="Vesth T.C."/>
            <person name="Nybo J."/>
            <person name="Theobald S."/>
            <person name="Brandl J."/>
            <person name="Frisvad J.C."/>
            <person name="Nielsen K.F."/>
            <person name="Lyhne E.K."/>
            <person name="Kogle M.E."/>
            <person name="Kuo A."/>
            <person name="Riley R."/>
            <person name="Clum A."/>
            <person name="Nolan M."/>
            <person name="Lipzen A."/>
            <person name="Salamov A."/>
            <person name="Henrissat B."/>
            <person name="Wiebenga A."/>
            <person name="De vries R.P."/>
            <person name="Grigoriev I.V."/>
            <person name="Mortensen U.H."/>
            <person name="Andersen M.R."/>
            <person name="Baker S.E."/>
        </authorList>
    </citation>
    <scope>NUCLEOTIDE SEQUENCE [LARGE SCALE GENOMIC DNA]</scope>
    <source>
        <strain evidence="7 8">CBS 707.79</strain>
    </source>
</reference>
<dbReference type="PROSITE" id="PS50048">
    <property type="entry name" value="ZN2_CY6_FUNGAL_2"/>
    <property type="match status" value="1"/>
</dbReference>
<proteinExistence type="predicted"/>
<sequence>MSSVNAEETIQARRHRLSAVSRACEGCKIRKIRCDRTVPCANCQASKITCRHPDDKSRSQAQADKIANLESLVERLETRLCNVESKLEALEPSQPTPLALDAISQDVPSSGTHPTEGHPFEGNLSFTNQSLQASESAQLAAISASTGDGPTINHSFHQLQKSLRDSSNLPKNTFFFSQVSFATTHPDSSNSTCCPCYLCPATNKSDLSLVESLCQRVYSTSDLASAGDIASMHGVFYFVLKECIAMKDELSQKFDLATYLVQCEQNFIAAIESYEVLAVPSFENILALTMGMLKAQGEAKPHLYWNLVSTAVTHCQSLGYHRKLTYRSISSGKAESIRRLFWTVYTFDKNMSLVLGRVSNMQNLEIDTHHPTVSTNPALRAWDKSFLMGIRLAELQGRIFDGLYSTATMARATSERARLISDLAITMEKWHFELKQINSEGVNSPPCYNAACHSLRAHLDCFPRYQGSQLLSDGDYFNWILLSSSFIPFIVIFLHSISSKNTADVILLEQVVSTFKNVRNASCGSERLYQICATFTHVARRLVHSQERRSVGMYESEQDAVIFPDTSRSTSSLFNPDIFQDKSSFSP</sequence>
<keyword evidence="2" id="KW-0805">Transcription regulation</keyword>
<feature type="domain" description="Zn(2)-C6 fungal-type" evidence="6">
    <location>
        <begin position="23"/>
        <end position="52"/>
    </location>
</feature>
<dbReference type="SMART" id="SM00906">
    <property type="entry name" value="Fungal_trans"/>
    <property type="match status" value="1"/>
</dbReference>
<dbReference type="SUPFAM" id="SSF57701">
    <property type="entry name" value="Zn2/Cys6 DNA-binding domain"/>
    <property type="match status" value="1"/>
</dbReference>
<dbReference type="InterPro" id="IPR001138">
    <property type="entry name" value="Zn2Cys6_DnaBD"/>
</dbReference>
<evidence type="ECO:0000256" key="4">
    <source>
        <dbReference type="ARBA" id="ARBA00023163"/>
    </source>
</evidence>
<dbReference type="OrthoDB" id="103819at2759"/>
<evidence type="ECO:0000259" key="6">
    <source>
        <dbReference type="PROSITE" id="PS50048"/>
    </source>
</evidence>
<keyword evidence="5" id="KW-0539">Nucleus</keyword>
<dbReference type="Pfam" id="PF00172">
    <property type="entry name" value="Zn_clus"/>
    <property type="match status" value="1"/>
</dbReference>
<keyword evidence="3" id="KW-0238">DNA-binding</keyword>
<protein>
    <recommendedName>
        <fullName evidence="6">Zn(2)-C6 fungal-type domain-containing protein</fullName>
    </recommendedName>
</protein>
<evidence type="ECO:0000256" key="1">
    <source>
        <dbReference type="ARBA" id="ARBA00022723"/>
    </source>
</evidence>
<dbReference type="Proteomes" id="UP000247810">
    <property type="component" value="Unassembled WGS sequence"/>
</dbReference>
<accession>A0A319DIU7</accession>
<dbReference type="InterPro" id="IPR007219">
    <property type="entry name" value="XnlR_reg_dom"/>
</dbReference>
<dbReference type="PROSITE" id="PS00463">
    <property type="entry name" value="ZN2_CY6_FUNGAL_1"/>
    <property type="match status" value="1"/>
</dbReference>
<dbReference type="GO" id="GO:0008270">
    <property type="term" value="F:zinc ion binding"/>
    <property type="evidence" value="ECO:0007669"/>
    <property type="project" value="InterPro"/>
</dbReference>
<dbReference type="VEuPathDB" id="FungiDB:BO71DRAFT_450350"/>
<evidence type="ECO:0000313" key="8">
    <source>
        <dbReference type="Proteomes" id="UP000247810"/>
    </source>
</evidence>
<dbReference type="InterPro" id="IPR050987">
    <property type="entry name" value="AtrR-like"/>
</dbReference>
<dbReference type="CDD" id="cd12148">
    <property type="entry name" value="fungal_TF_MHR"/>
    <property type="match status" value="1"/>
</dbReference>
<dbReference type="InterPro" id="IPR036864">
    <property type="entry name" value="Zn2-C6_fun-type_DNA-bd_sf"/>
</dbReference>
<dbReference type="SMART" id="SM00066">
    <property type="entry name" value="GAL4"/>
    <property type="match status" value="1"/>
</dbReference>
<keyword evidence="8" id="KW-1185">Reference proteome</keyword>
<keyword evidence="4" id="KW-0804">Transcription</keyword>
<dbReference type="AlphaFoldDB" id="A0A319DIU7"/>
<dbReference type="Gene3D" id="4.10.240.10">
    <property type="entry name" value="Zn(2)-C6 fungal-type DNA-binding domain"/>
    <property type="match status" value="1"/>
</dbReference>
<dbReference type="Pfam" id="PF04082">
    <property type="entry name" value="Fungal_trans"/>
    <property type="match status" value="1"/>
</dbReference>
<keyword evidence="1" id="KW-0479">Metal-binding</keyword>
<dbReference type="PANTHER" id="PTHR46910:SF5">
    <property type="entry name" value="ZN(II)2CYS6 TRANSCRIPTION FACTOR (EUROFUNG)"/>
    <property type="match status" value="1"/>
</dbReference>
<name>A0A319DIU7_9EURO</name>